<evidence type="ECO:0000313" key="1">
    <source>
        <dbReference type="EMBL" id="CAJ1379506.1"/>
    </source>
</evidence>
<accession>A0AA36I1W0</accession>
<proteinExistence type="predicted"/>
<comment type="caution">
    <text evidence="1">The sequence shown here is derived from an EMBL/GenBank/DDBJ whole genome shotgun (WGS) entry which is preliminary data.</text>
</comment>
<sequence>MANSVFLQFAPNHQSLARLQQSEHVLEGLFSPFKLRSACAAFMACVPCIRKCALPPPSVCCDTQPPGRFAMIQPGYRIMCLPHCTLLIMLYTAPGSAQPIK</sequence>
<organism evidence="1 2">
    <name type="scientific">Effrenium voratum</name>
    <dbReference type="NCBI Taxonomy" id="2562239"/>
    <lineage>
        <taxon>Eukaryota</taxon>
        <taxon>Sar</taxon>
        <taxon>Alveolata</taxon>
        <taxon>Dinophyceae</taxon>
        <taxon>Suessiales</taxon>
        <taxon>Symbiodiniaceae</taxon>
        <taxon>Effrenium</taxon>
    </lineage>
</organism>
<name>A0AA36I1W0_9DINO</name>
<keyword evidence="2" id="KW-1185">Reference proteome</keyword>
<dbReference type="Proteomes" id="UP001178507">
    <property type="component" value="Unassembled WGS sequence"/>
</dbReference>
<evidence type="ECO:0000313" key="2">
    <source>
        <dbReference type="Proteomes" id="UP001178507"/>
    </source>
</evidence>
<dbReference type="AlphaFoldDB" id="A0AA36I1W0"/>
<reference evidence="1" key="1">
    <citation type="submission" date="2023-08" db="EMBL/GenBank/DDBJ databases">
        <authorList>
            <person name="Chen Y."/>
            <person name="Shah S."/>
            <person name="Dougan E. K."/>
            <person name="Thang M."/>
            <person name="Chan C."/>
        </authorList>
    </citation>
    <scope>NUCLEOTIDE SEQUENCE</scope>
</reference>
<gene>
    <name evidence="1" type="ORF">EVOR1521_LOCUS7737</name>
</gene>
<dbReference type="EMBL" id="CAUJNA010000637">
    <property type="protein sequence ID" value="CAJ1379506.1"/>
    <property type="molecule type" value="Genomic_DNA"/>
</dbReference>
<protein>
    <submittedName>
        <fullName evidence="1">Uncharacterized protein</fullName>
    </submittedName>
</protein>